<evidence type="ECO:0000313" key="2">
    <source>
        <dbReference type="EMBL" id="RMX90394.1"/>
    </source>
</evidence>
<dbReference type="Pfam" id="PF24864">
    <property type="entry name" value="DUF7730"/>
    <property type="match status" value="1"/>
</dbReference>
<sequence length="293" mass="33445">MKRSWSEAIVDPGGLLHSADVPASRKKAYQKNKKRCLLFSKLPSEIRDVIWHYVFGGLTIHILDDALDRNTCVAKVCRLHVDPEREVVRLREGEQDPYHVRHFRCFESPDQQSSDPPDQPQALVSVLRVCRQIHDEAALLPFVANFFSFARFTSLSRFLDRLLPAQAHAIQRLAWLEHSNWSSHWNHAAGTALLRRVPSLLQVVVFVEFRQASVELFLRNGHTRGVRAADLSEFLRGLAGGSLAKANVAPLYPSSGLKSRDQFKGRVWQWAVDEERHMISGVDADAKREARRW</sequence>
<protein>
    <recommendedName>
        <fullName evidence="1">DUF7730 domain-containing protein</fullName>
    </recommendedName>
</protein>
<evidence type="ECO:0000313" key="6">
    <source>
        <dbReference type="Proteomes" id="UP000281245"/>
    </source>
</evidence>
<dbReference type="EMBL" id="QWIM01000612">
    <property type="protein sequence ID" value="RMY32657.1"/>
    <property type="molecule type" value="Genomic_DNA"/>
</dbReference>
<dbReference type="Proteomes" id="UP000282582">
    <property type="component" value="Unassembled WGS sequence"/>
</dbReference>
<name>A0A3M6ZFC1_HORWE</name>
<dbReference type="PANTHER" id="PTHR38790:SF4">
    <property type="entry name" value="2EXR DOMAIN-CONTAINING PROTEIN"/>
    <property type="match status" value="1"/>
</dbReference>
<dbReference type="PANTHER" id="PTHR38790">
    <property type="entry name" value="2EXR DOMAIN-CONTAINING PROTEIN-RELATED"/>
    <property type="match status" value="1"/>
</dbReference>
<comment type="caution">
    <text evidence="3">The sequence shown here is derived from an EMBL/GenBank/DDBJ whole genome shotgun (WGS) entry which is preliminary data.</text>
</comment>
<gene>
    <name evidence="4" type="ORF">D0866_06456</name>
    <name evidence="3" type="ORF">D0868_01800</name>
    <name evidence="2" type="ORF">D0869_00147</name>
</gene>
<dbReference type="AlphaFoldDB" id="A0A3M6ZFC1"/>
<evidence type="ECO:0000313" key="5">
    <source>
        <dbReference type="Proteomes" id="UP000276864"/>
    </source>
</evidence>
<proteinExistence type="predicted"/>
<dbReference type="EMBL" id="QWIK01000085">
    <property type="protein sequence ID" value="RMY13821.1"/>
    <property type="molecule type" value="Genomic_DNA"/>
</dbReference>
<evidence type="ECO:0000313" key="7">
    <source>
        <dbReference type="Proteomes" id="UP000282582"/>
    </source>
</evidence>
<organism evidence="3 7">
    <name type="scientific">Hortaea werneckii</name>
    <name type="common">Black yeast</name>
    <name type="synonym">Cladosporium werneckii</name>
    <dbReference type="NCBI Taxonomy" id="91943"/>
    <lineage>
        <taxon>Eukaryota</taxon>
        <taxon>Fungi</taxon>
        <taxon>Dikarya</taxon>
        <taxon>Ascomycota</taxon>
        <taxon>Pezizomycotina</taxon>
        <taxon>Dothideomycetes</taxon>
        <taxon>Dothideomycetidae</taxon>
        <taxon>Mycosphaerellales</taxon>
        <taxon>Teratosphaeriaceae</taxon>
        <taxon>Hortaea</taxon>
    </lineage>
</organism>
<dbReference type="EMBL" id="QWIJ01000003">
    <property type="protein sequence ID" value="RMX90394.1"/>
    <property type="molecule type" value="Genomic_DNA"/>
</dbReference>
<dbReference type="Proteomes" id="UP000276864">
    <property type="component" value="Unassembled WGS sequence"/>
</dbReference>
<evidence type="ECO:0000313" key="3">
    <source>
        <dbReference type="EMBL" id="RMY13821.1"/>
    </source>
</evidence>
<dbReference type="VEuPathDB" id="FungiDB:BTJ68_00601"/>
<dbReference type="InterPro" id="IPR056632">
    <property type="entry name" value="DUF7730"/>
</dbReference>
<reference evidence="5 6" key="1">
    <citation type="journal article" date="2018" name="BMC Genomics">
        <title>Genomic evidence for intraspecific hybridization in a clonal and extremely halotolerant yeast.</title>
        <authorList>
            <person name="Gostincar C."/>
            <person name="Stajich J.E."/>
            <person name="Zupancic J."/>
            <person name="Zalar P."/>
            <person name="Gunde-Cimerman N."/>
        </authorList>
    </citation>
    <scope>NUCLEOTIDE SEQUENCE [LARGE SCALE GENOMIC DNA]</scope>
    <source>
        <strain evidence="4 5">EXF-6651</strain>
        <strain evidence="3 7">EXF-6654</strain>
        <strain evidence="2 6">EXF-6656</strain>
    </source>
</reference>
<evidence type="ECO:0000313" key="4">
    <source>
        <dbReference type="EMBL" id="RMY32657.1"/>
    </source>
</evidence>
<dbReference type="Proteomes" id="UP000281245">
    <property type="component" value="Unassembled WGS sequence"/>
</dbReference>
<dbReference type="OrthoDB" id="5413827at2759"/>
<feature type="domain" description="DUF7730" evidence="1">
    <location>
        <begin position="32"/>
        <end position="173"/>
    </location>
</feature>
<evidence type="ECO:0000259" key="1">
    <source>
        <dbReference type="Pfam" id="PF24864"/>
    </source>
</evidence>
<accession>A0A3M6ZFC1</accession>